<dbReference type="Proteomes" id="UP001459277">
    <property type="component" value="Unassembled WGS sequence"/>
</dbReference>
<keyword evidence="2" id="KW-1185">Reference proteome</keyword>
<dbReference type="AlphaFoldDB" id="A0AAW2C5J1"/>
<comment type="caution">
    <text evidence="1">The sequence shown here is derived from an EMBL/GenBank/DDBJ whole genome shotgun (WGS) entry which is preliminary data.</text>
</comment>
<proteinExistence type="predicted"/>
<evidence type="ECO:0000313" key="2">
    <source>
        <dbReference type="Proteomes" id="UP001459277"/>
    </source>
</evidence>
<gene>
    <name evidence="1" type="ORF">SO802_022671</name>
</gene>
<name>A0AAW2C5J1_9ROSI</name>
<accession>A0AAW2C5J1</accession>
<protein>
    <submittedName>
        <fullName evidence="1">Uncharacterized protein</fullName>
    </submittedName>
</protein>
<dbReference type="EMBL" id="JAZDWU010000008">
    <property type="protein sequence ID" value="KAK9992968.1"/>
    <property type="molecule type" value="Genomic_DNA"/>
</dbReference>
<reference evidence="1 2" key="1">
    <citation type="submission" date="2024-01" db="EMBL/GenBank/DDBJ databases">
        <title>A telomere-to-telomere, gap-free genome of sweet tea (Lithocarpus litseifolius).</title>
        <authorList>
            <person name="Zhou J."/>
        </authorList>
    </citation>
    <scope>NUCLEOTIDE SEQUENCE [LARGE SCALE GENOMIC DNA]</scope>
    <source>
        <strain evidence="1">Zhou-2022a</strain>
        <tissue evidence="1">Leaf</tissue>
    </source>
</reference>
<evidence type="ECO:0000313" key="1">
    <source>
        <dbReference type="EMBL" id="KAK9992968.1"/>
    </source>
</evidence>
<sequence>MKNRDRQRDKFQGAATVMQLEPLPVKVERQILESNPSLIRSGATSYSFHSIGTITDSLFAVQGTTKGSKREKSKKKNCRQRRHPRNIFRLQFKCYQVLNLWFACLREHKLGKIKSSTLSVVVQNTKLMEE</sequence>
<organism evidence="1 2">
    <name type="scientific">Lithocarpus litseifolius</name>
    <dbReference type="NCBI Taxonomy" id="425828"/>
    <lineage>
        <taxon>Eukaryota</taxon>
        <taxon>Viridiplantae</taxon>
        <taxon>Streptophyta</taxon>
        <taxon>Embryophyta</taxon>
        <taxon>Tracheophyta</taxon>
        <taxon>Spermatophyta</taxon>
        <taxon>Magnoliopsida</taxon>
        <taxon>eudicotyledons</taxon>
        <taxon>Gunneridae</taxon>
        <taxon>Pentapetalae</taxon>
        <taxon>rosids</taxon>
        <taxon>fabids</taxon>
        <taxon>Fagales</taxon>
        <taxon>Fagaceae</taxon>
        <taxon>Lithocarpus</taxon>
    </lineage>
</organism>